<gene>
    <name evidence="1" type="ORF">BDN72DRAFT_858250</name>
</gene>
<protein>
    <submittedName>
        <fullName evidence="1">Uncharacterized protein</fullName>
    </submittedName>
</protein>
<dbReference type="Proteomes" id="UP000308600">
    <property type="component" value="Unassembled WGS sequence"/>
</dbReference>
<proteinExistence type="predicted"/>
<evidence type="ECO:0000313" key="1">
    <source>
        <dbReference type="EMBL" id="TFK68614.1"/>
    </source>
</evidence>
<name>A0ACD3ATP8_9AGAR</name>
<accession>A0ACD3ATP8</accession>
<keyword evidence="2" id="KW-1185">Reference proteome</keyword>
<reference evidence="1 2" key="1">
    <citation type="journal article" date="2019" name="Nat. Ecol. Evol.">
        <title>Megaphylogeny resolves global patterns of mushroom evolution.</title>
        <authorList>
            <person name="Varga T."/>
            <person name="Krizsan K."/>
            <person name="Foldi C."/>
            <person name="Dima B."/>
            <person name="Sanchez-Garcia M."/>
            <person name="Sanchez-Ramirez S."/>
            <person name="Szollosi G.J."/>
            <person name="Szarkandi J.G."/>
            <person name="Papp V."/>
            <person name="Albert L."/>
            <person name="Andreopoulos W."/>
            <person name="Angelini C."/>
            <person name="Antonin V."/>
            <person name="Barry K.W."/>
            <person name="Bougher N.L."/>
            <person name="Buchanan P."/>
            <person name="Buyck B."/>
            <person name="Bense V."/>
            <person name="Catcheside P."/>
            <person name="Chovatia M."/>
            <person name="Cooper J."/>
            <person name="Damon W."/>
            <person name="Desjardin D."/>
            <person name="Finy P."/>
            <person name="Geml J."/>
            <person name="Haridas S."/>
            <person name="Hughes K."/>
            <person name="Justo A."/>
            <person name="Karasinski D."/>
            <person name="Kautmanova I."/>
            <person name="Kiss B."/>
            <person name="Kocsube S."/>
            <person name="Kotiranta H."/>
            <person name="LaButti K.M."/>
            <person name="Lechner B.E."/>
            <person name="Liimatainen K."/>
            <person name="Lipzen A."/>
            <person name="Lukacs Z."/>
            <person name="Mihaltcheva S."/>
            <person name="Morgado L.N."/>
            <person name="Niskanen T."/>
            <person name="Noordeloos M.E."/>
            <person name="Ohm R.A."/>
            <person name="Ortiz-Santana B."/>
            <person name="Ovrebo C."/>
            <person name="Racz N."/>
            <person name="Riley R."/>
            <person name="Savchenko A."/>
            <person name="Shiryaev A."/>
            <person name="Soop K."/>
            <person name="Spirin V."/>
            <person name="Szebenyi C."/>
            <person name="Tomsovsky M."/>
            <person name="Tulloss R.E."/>
            <person name="Uehling J."/>
            <person name="Grigoriev I.V."/>
            <person name="Vagvolgyi C."/>
            <person name="Papp T."/>
            <person name="Martin F.M."/>
            <person name="Miettinen O."/>
            <person name="Hibbett D.S."/>
            <person name="Nagy L.G."/>
        </authorList>
    </citation>
    <scope>NUCLEOTIDE SEQUENCE [LARGE SCALE GENOMIC DNA]</scope>
    <source>
        <strain evidence="1 2">NL-1719</strain>
    </source>
</reference>
<sequence length="189" mass="20987">MSSTIASSNASHKSPKVTVRGYLFPTYGTIPEYISLRVKKNAPKRAFPDVNFKKVFVDQEIIHSIRISIGPKHFMVAGYLQATGPENESLAAITRHIKWRGEIVVIGLGARAQFLYSPSGPRDTIHAAVSVFMARVIEGKVTGVDPPKQISIDEEGPGSSQPARPRRTRRTRRTRRLTSADFRFDTPEA</sequence>
<evidence type="ECO:0000313" key="2">
    <source>
        <dbReference type="Proteomes" id="UP000308600"/>
    </source>
</evidence>
<dbReference type="EMBL" id="ML208347">
    <property type="protein sequence ID" value="TFK68614.1"/>
    <property type="molecule type" value="Genomic_DNA"/>
</dbReference>
<organism evidence="1 2">
    <name type="scientific">Pluteus cervinus</name>
    <dbReference type="NCBI Taxonomy" id="181527"/>
    <lineage>
        <taxon>Eukaryota</taxon>
        <taxon>Fungi</taxon>
        <taxon>Dikarya</taxon>
        <taxon>Basidiomycota</taxon>
        <taxon>Agaricomycotina</taxon>
        <taxon>Agaricomycetes</taxon>
        <taxon>Agaricomycetidae</taxon>
        <taxon>Agaricales</taxon>
        <taxon>Pluteineae</taxon>
        <taxon>Pluteaceae</taxon>
        <taxon>Pluteus</taxon>
    </lineage>
</organism>